<dbReference type="EMBL" id="JARKNE010000011">
    <property type="protein sequence ID" value="KAK5786901.1"/>
    <property type="molecule type" value="Genomic_DNA"/>
</dbReference>
<keyword evidence="2" id="KW-1185">Reference proteome</keyword>
<evidence type="ECO:0000313" key="2">
    <source>
        <dbReference type="Proteomes" id="UP001358586"/>
    </source>
</evidence>
<reference evidence="1 2" key="1">
    <citation type="submission" date="2023-03" db="EMBL/GenBank/DDBJ databases">
        <title>WGS of Gossypium arboreum.</title>
        <authorList>
            <person name="Yu D."/>
        </authorList>
    </citation>
    <scope>NUCLEOTIDE SEQUENCE [LARGE SCALE GENOMIC DNA]</scope>
    <source>
        <tissue evidence="1">Leaf</tissue>
    </source>
</reference>
<dbReference type="PANTHER" id="PTHR47723:SF19">
    <property type="entry name" value="POLYNUCLEOTIDYL TRANSFERASE, RIBONUCLEASE H-LIKE SUPERFAMILY PROTEIN"/>
    <property type="match status" value="1"/>
</dbReference>
<comment type="caution">
    <text evidence="1">The sequence shown here is derived from an EMBL/GenBank/DDBJ whole genome shotgun (WGS) entry which is preliminary data.</text>
</comment>
<dbReference type="PANTHER" id="PTHR47723">
    <property type="entry name" value="OS05G0353850 PROTEIN"/>
    <property type="match status" value="1"/>
</dbReference>
<protein>
    <recommendedName>
        <fullName evidence="3">RNase H type-1 domain-containing protein</fullName>
    </recommendedName>
</protein>
<evidence type="ECO:0008006" key="3">
    <source>
        <dbReference type="Google" id="ProtNLM"/>
    </source>
</evidence>
<name>A0ABR0N8J7_GOSAR</name>
<organism evidence="1 2">
    <name type="scientific">Gossypium arboreum</name>
    <name type="common">Tree cotton</name>
    <name type="synonym">Gossypium nanking</name>
    <dbReference type="NCBI Taxonomy" id="29729"/>
    <lineage>
        <taxon>Eukaryota</taxon>
        <taxon>Viridiplantae</taxon>
        <taxon>Streptophyta</taxon>
        <taxon>Embryophyta</taxon>
        <taxon>Tracheophyta</taxon>
        <taxon>Spermatophyta</taxon>
        <taxon>Magnoliopsida</taxon>
        <taxon>eudicotyledons</taxon>
        <taxon>Gunneridae</taxon>
        <taxon>Pentapetalae</taxon>
        <taxon>rosids</taxon>
        <taxon>malvids</taxon>
        <taxon>Malvales</taxon>
        <taxon>Malvaceae</taxon>
        <taxon>Malvoideae</taxon>
        <taxon>Gossypium</taxon>
    </lineage>
</organism>
<sequence length="147" mass="16170">MVQERLWWLSLSKCKSDSVNSKPITLSWCYPPHGWLKINVSGIVAKEATGCGGVLRDEEGTVRALFSGPCDAIDADAAKLGAIITMLDVIIEIGWRGSGLIIVEIGSVVAYKWLLNEDRRPWSQQTTFADMERRLACVGEVAFSKAK</sequence>
<dbReference type="Proteomes" id="UP001358586">
    <property type="component" value="Chromosome 11"/>
</dbReference>
<dbReference type="InterPro" id="IPR053151">
    <property type="entry name" value="RNase_H-like"/>
</dbReference>
<gene>
    <name evidence="1" type="ORF">PVK06_041550</name>
</gene>
<accession>A0ABR0N8J7</accession>
<evidence type="ECO:0000313" key="1">
    <source>
        <dbReference type="EMBL" id="KAK5786901.1"/>
    </source>
</evidence>
<proteinExistence type="predicted"/>